<dbReference type="GO" id="GO:0006313">
    <property type="term" value="P:DNA transposition"/>
    <property type="evidence" value="ECO:0007669"/>
    <property type="project" value="InterPro"/>
</dbReference>
<evidence type="ECO:0000313" key="3">
    <source>
        <dbReference type="Proteomes" id="UP000467201"/>
    </source>
</evidence>
<protein>
    <recommendedName>
        <fullName evidence="1">Transposase IS200-like domain-containing protein</fullName>
    </recommendedName>
</protein>
<dbReference type="KEGG" id="mdr:MDOR_21190"/>
<dbReference type="Pfam" id="PF01797">
    <property type="entry name" value="Y1_Tnp"/>
    <property type="match status" value="1"/>
</dbReference>
<dbReference type="SUPFAM" id="SSF143422">
    <property type="entry name" value="Transposase IS200-like"/>
    <property type="match status" value="1"/>
</dbReference>
<dbReference type="EMBL" id="AP022605">
    <property type="protein sequence ID" value="BBZ07950.1"/>
    <property type="molecule type" value="Genomic_DNA"/>
</dbReference>
<dbReference type="InterPro" id="IPR036515">
    <property type="entry name" value="Transposase_17_sf"/>
</dbReference>
<feature type="domain" description="Transposase IS200-like" evidence="1">
    <location>
        <begin position="1"/>
        <end position="33"/>
    </location>
</feature>
<proteinExistence type="predicted"/>
<reference evidence="2 3" key="1">
    <citation type="journal article" date="2019" name="Emerg. Microbes Infect.">
        <title>Comprehensive subspecies identification of 175 nontuberculous mycobacteria species based on 7547 genomic profiles.</title>
        <authorList>
            <person name="Matsumoto Y."/>
            <person name="Kinjo T."/>
            <person name="Motooka D."/>
            <person name="Nabeya D."/>
            <person name="Jung N."/>
            <person name="Uechi K."/>
            <person name="Horii T."/>
            <person name="Iida T."/>
            <person name="Fujita J."/>
            <person name="Nakamura S."/>
        </authorList>
    </citation>
    <scope>NUCLEOTIDE SEQUENCE [LARGE SCALE GENOMIC DNA]</scope>
    <source>
        <strain evidence="2 3">JCM 12405</strain>
    </source>
</reference>
<dbReference type="RefSeq" id="WP_163784171.1">
    <property type="nucleotide sequence ID" value="NZ_LQOS01000072.1"/>
</dbReference>
<dbReference type="Gene3D" id="3.30.70.1290">
    <property type="entry name" value="Transposase IS200-like"/>
    <property type="match status" value="1"/>
</dbReference>
<evidence type="ECO:0000259" key="1">
    <source>
        <dbReference type="Pfam" id="PF01797"/>
    </source>
</evidence>
<accession>A0A7I7VSF6</accession>
<gene>
    <name evidence="2" type="ORF">MDOR_21190</name>
</gene>
<dbReference type="AlphaFoldDB" id="A0A7I7VSF6"/>
<dbReference type="Proteomes" id="UP000467201">
    <property type="component" value="Chromosome"/>
</dbReference>
<sequence>MHVLVAYPPTLAISALMQHLKGPTANAVRREFTGACVRARMRATMIPILLRSLLRRRTTVHHQAVHRQTNRPL</sequence>
<organism evidence="2 3">
    <name type="scientific">Mycolicibacterium doricum</name>
    <dbReference type="NCBI Taxonomy" id="126673"/>
    <lineage>
        <taxon>Bacteria</taxon>
        <taxon>Bacillati</taxon>
        <taxon>Actinomycetota</taxon>
        <taxon>Actinomycetes</taxon>
        <taxon>Mycobacteriales</taxon>
        <taxon>Mycobacteriaceae</taxon>
        <taxon>Mycolicibacterium</taxon>
    </lineage>
</organism>
<evidence type="ECO:0000313" key="2">
    <source>
        <dbReference type="EMBL" id="BBZ07950.1"/>
    </source>
</evidence>
<name>A0A7I7VSF6_9MYCO</name>
<dbReference type="GO" id="GO:0003677">
    <property type="term" value="F:DNA binding"/>
    <property type="evidence" value="ECO:0007669"/>
    <property type="project" value="InterPro"/>
</dbReference>
<dbReference type="InterPro" id="IPR002686">
    <property type="entry name" value="Transposase_17"/>
</dbReference>
<dbReference type="GO" id="GO:0004803">
    <property type="term" value="F:transposase activity"/>
    <property type="evidence" value="ECO:0007669"/>
    <property type="project" value="InterPro"/>
</dbReference>